<organism evidence="11 12">
    <name type="scientific">Clostridium magnum DSM 2767</name>
    <dbReference type="NCBI Taxonomy" id="1121326"/>
    <lineage>
        <taxon>Bacteria</taxon>
        <taxon>Bacillati</taxon>
        <taxon>Bacillota</taxon>
        <taxon>Clostridia</taxon>
        <taxon>Eubacteriales</taxon>
        <taxon>Clostridiaceae</taxon>
        <taxon>Clostridium</taxon>
    </lineage>
</organism>
<evidence type="ECO:0000256" key="9">
    <source>
        <dbReference type="ARBA" id="ARBA00023143"/>
    </source>
</evidence>
<dbReference type="GO" id="GO:0009425">
    <property type="term" value="C:bacterial-type flagellum basal body"/>
    <property type="evidence" value="ECO:0007669"/>
    <property type="project" value="UniProtKB-SubCell"/>
</dbReference>
<evidence type="ECO:0000256" key="1">
    <source>
        <dbReference type="ARBA" id="ARBA00004117"/>
    </source>
</evidence>
<keyword evidence="9" id="KW-0975">Bacterial flagellum</keyword>
<evidence type="ECO:0000259" key="10">
    <source>
        <dbReference type="Pfam" id="PF01052"/>
    </source>
</evidence>
<keyword evidence="7" id="KW-0283">Flagellar rotation</keyword>
<keyword evidence="8" id="KW-0472">Membrane</keyword>
<feature type="domain" description="Flagellar motor switch protein FliN-like C-terminal" evidence="10">
    <location>
        <begin position="244"/>
        <end position="311"/>
    </location>
</feature>
<comment type="caution">
    <text evidence="11">The sequence shown here is derived from an EMBL/GenBank/DDBJ whole genome shotgun (WGS) entry which is preliminary data.</text>
</comment>
<protein>
    <recommendedName>
        <fullName evidence="4">Flagellar motor switch protein FliM</fullName>
    </recommendedName>
</protein>
<dbReference type="PATRIC" id="fig|1121326.3.peg.3062"/>
<dbReference type="GO" id="GO:0071978">
    <property type="term" value="P:bacterial-type flagellum-dependent swarming motility"/>
    <property type="evidence" value="ECO:0007669"/>
    <property type="project" value="TreeGrafter"/>
</dbReference>
<dbReference type="RefSeq" id="WP_066623774.1">
    <property type="nucleotide sequence ID" value="NZ_FQXL01000027.1"/>
</dbReference>
<dbReference type="PIRSF" id="PIRSF002888">
    <property type="entry name" value="FliM"/>
    <property type="match status" value="1"/>
</dbReference>
<comment type="similarity">
    <text evidence="3">Belongs to the FliM family.</text>
</comment>
<dbReference type="SUPFAM" id="SSF103039">
    <property type="entry name" value="CheC-like"/>
    <property type="match status" value="1"/>
</dbReference>
<keyword evidence="11" id="KW-0969">Cilium</keyword>
<evidence type="ECO:0000256" key="3">
    <source>
        <dbReference type="ARBA" id="ARBA00011049"/>
    </source>
</evidence>
<dbReference type="Pfam" id="PF02154">
    <property type="entry name" value="FliM"/>
    <property type="match status" value="1"/>
</dbReference>
<dbReference type="STRING" id="1121326.CLMAG_30360"/>
<evidence type="ECO:0000256" key="5">
    <source>
        <dbReference type="ARBA" id="ARBA00022475"/>
    </source>
</evidence>
<dbReference type="EMBL" id="LWAE01000003">
    <property type="protein sequence ID" value="KZL91278.1"/>
    <property type="molecule type" value="Genomic_DNA"/>
</dbReference>
<dbReference type="PANTHER" id="PTHR30034:SF6">
    <property type="entry name" value="YOP PROTEINS TRANSLOCATION PROTEIN Q"/>
    <property type="match status" value="1"/>
</dbReference>
<evidence type="ECO:0000256" key="8">
    <source>
        <dbReference type="ARBA" id="ARBA00023136"/>
    </source>
</evidence>
<dbReference type="AlphaFoldDB" id="A0A161WWD4"/>
<dbReference type="InterPro" id="IPR001689">
    <property type="entry name" value="Flag_FliM"/>
</dbReference>
<gene>
    <name evidence="11" type="primary">fliM_2</name>
    <name evidence="11" type="ORF">CLMAG_30360</name>
</gene>
<evidence type="ECO:0000313" key="12">
    <source>
        <dbReference type="Proteomes" id="UP000076603"/>
    </source>
</evidence>
<dbReference type="PANTHER" id="PTHR30034">
    <property type="entry name" value="FLAGELLAR MOTOR SWITCH PROTEIN FLIM"/>
    <property type="match status" value="1"/>
</dbReference>
<dbReference type="InterPro" id="IPR036429">
    <property type="entry name" value="SpoA-like_sf"/>
</dbReference>
<reference evidence="11 12" key="1">
    <citation type="submission" date="2016-04" db="EMBL/GenBank/DDBJ databases">
        <title>Genome sequence of Clostridium magnum DSM 2767.</title>
        <authorList>
            <person name="Poehlein A."/>
            <person name="Uhlig R."/>
            <person name="Fischer R."/>
            <person name="Bahl H."/>
            <person name="Daniel R."/>
        </authorList>
    </citation>
    <scope>NUCLEOTIDE SEQUENCE [LARGE SCALE GENOMIC DNA]</scope>
    <source>
        <strain evidence="11 12">DSM 2767</strain>
    </source>
</reference>
<keyword evidence="12" id="KW-1185">Reference proteome</keyword>
<proteinExistence type="inferred from homology"/>
<dbReference type="GO" id="GO:0003774">
    <property type="term" value="F:cytoskeletal motor activity"/>
    <property type="evidence" value="ECO:0007669"/>
    <property type="project" value="InterPro"/>
</dbReference>
<dbReference type="SUPFAM" id="SSF101801">
    <property type="entry name" value="Surface presentation of antigens (SPOA)"/>
    <property type="match status" value="1"/>
</dbReference>
<dbReference type="GO" id="GO:0050918">
    <property type="term" value="P:positive chemotaxis"/>
    <property type="evidence" value="ECO:0007669"/>
    <property type="project" value="TreeGrafter"/>
</dbReference>
<dbReference type="Gene3D" id="2.30.330.10">
    <property type="entry name" value="SpoA-like"/>
    <property type="match status" value="1"/>
</dbReference>
<name>A0A161WWD4_9CLOT</name>
<keyword evidence="5" id="KW-1003">Cell membrane</keyword>
<dbReference type="OrthoDB" id="9806941at2"/>
<dbReference type="PRINTS" id="PR00955">
    <property type="entry name" value="FLGMOTORFLIM"/>
</dbReference>
<dbReference type="InterPro" id="IPR001543">
    <property type="entry name" value="FliN-like_C"/>
</dbReference>
<dbReference type="GO" id="GO:0005886">
    <property type="term" value="C:plasma membrane"/>
    <property type="evidence" value="ECO:0007669"/>
    <property type="project" value="UniProtKB-SubCell"/>
</dbReference>
<comment type="subcellular location">
    <subcellularLocation>
        <location evidence="1">Bacterial flagellum basal body</location>
    </subcellularLocation>
    <subcellularLocation>
        <location evidence="2">Cell membrane</location>
        <topology evidence="2">Peripheral membrane protein</topology>
    </subcellularLocation>
</comment>
<sequence>MSEVLSQSEIDALLAAMAAGDIIDDGGSNNSGNENDVTETVLEDSLKFSDEDIHILEYIHKEYAQIISSNMSKNLNVRVSLASIQEIRYKEFSNSIPYPAVINLFKLNPLEGYLLFETSPELVVQIANVFFGEDVSGDVSKAEFSERDKDISMKIVKEFIEDLEKAWDKVLKVNSTIEHVQTNPAKITMFTENESVVLASFSISICEVNTLFNICIPYSSIENYLGKLKVKGSPCEFKLSNNFGDANLNIKVVLDNIELSLGELMNLQKGTILSTHKRYQNKVSILVEEKHCFNGEVGLMENRKAVKIVDCLERND</sequence>
<keyword evidence="11" id="KW-0282">Flagellum</keyword>
<dbReference type="InterPro" id="IPR028976">
    <property type="entry name" value="CheC-like_sf"/>
</dbReference>
<keyword evidence="6" id="KW-0145">Chemotaxis</keyword>
<dbReference type="CDD" id="cd17908">
    <property type="entry name" value="FliM"/>
    <property type="match status" value="1"/>
</dbReference>
<evidence type="ECO:0000256" key="2">
    <source>
        <dbReference type="ARBA" id="ARBA00004202"/>
    </source>
</evidence>
<accession>A0A161WWD4</accession>
<dbReference type="Proteomes" id="UP000076603">
    <property type="component" value="Unassembled WGS sequence"/>
</dbReference>
<evidence type="ECO:0000256" key="6">
    <source>
        <dbReference type="ARBA" id="ARBA00022500"/>
    </source>
</evidence>
<evidence type="ECO:0000256" key="7">
    <source>
        <dbReference type="ARBA" id="ARBA00022779"/>
    </source>
</evidence>
<evidence type="ECO:0000313" key="11">
    <source>
        <dbReference type="EMBL" id="KZL91278.1"/>
    </source>
</evidence>
<keyword evidence="11" id="KW-0966">Cell projection</keyword>
<dbReference type="Pfam" id="PF01052">
    <property type="entry name" value="FliMN_C"/>
    <property type="match status" value="1"/>
</dbReference>
<dbReference type="Gene3D" id="3.40.1550.10">
    <property type="entry name" value="CheC-like"/>
    <property type="match status" value="1"/>
</dbReference>
<evidence type="ECO:0000256" key="4">
    <source>
        <dbReference type="ARBA" id="ARBA00021898"/>
    </source>
</evidence>